<feature type="transmembrane region" description="Helical" evidence="1">
    <location>
        <begin position="40"/>
        <end position="57"/>
    </location>
</feature>
<dbReference type="Proteomes" id="UP001501319">
    <property type="component" value="Unassembled WGS sequence"/>
</dbReference>
<protein>
    <submittedName>
        <fullName evidence="3">Type II CAAX endopeptidase family protein</fullName>
    </submittedName>
</protein>
<evidence type="ECO:0000313" key="3">
    <source>
        <dbReference type="EMBL" id="GAA1654044.1"/>
    </source>
</evidence>
<dbReference type="EMBL" id="BAAANE010000009">
    <property type="protein sequence ID" value="GAA1654044.1"/>
    <property type="molecule type" value="Genomic_DNA"/>
</dbReference>
<feature type="transmembrane region" description="Helical" evidence="1">
    <location>
        <begin position="77"/>
        <end position="97"/>
    </location>
</feature>
<evidence type="ECO:0000259" key="2">
    <source>
        <dbReference type="Pfam" id="PF02517"/>
    </source>
</evidence>
<keyword evidence="1" id="KW-0812">Transmembrane</keyword>
<name>A0ABN2FMR9_9ACTN</name>
<feature type="domain" description="CAAX prenyl protease 2/Lysostaphin resistance protein A-like" evidence="2">
    <location>
        <begin position="122"/>
        <end position="212"/>
    </location>
</feature>
<evidence type="ECO:0000256" key="1">
    <source>
        <dbReference type="SAM" id="Phobius"/>
    </source>
</evidence>
<keyword evidence="4" id="KW-1185">Reference proteome</keyword>
<comment type="caution">
    <text evidence="3">The sequence shown here is derived from an EMBL/GenBank/DDBJ whole genome shotgun (WGS) entry which is preliminary data.</text>
</comment>
<dbReference type="RefSeq" id="WP_344114768.1">
    <property type="nucleotide sequence ID" value="NZ_BAAANE010000009.1"/>
</dbReference>
<feature type="transmembrane region" description="Helical" evidence="1">
    <location>
        <begin position="173"/>
        <end position="195"/>
    </location>
</feature>
<dbReference type="InterPro" id="IPR003675">
    <property type="entry name" value="Rce1/LyrA-like_dom"/>
</dbReference>
<feature type="transmembrane region" description="Helical" evidence="1">
    <location>
        <begin position="12"/>
        <end position="28"/>
    </location>
</feature>
<reference evidence="3 4" key="1">
    <citation type="journal article" date="2019" name="Int. J. Syst. Evol. Microbiol.">
        <title>The Global Catalogue of Microorganisms (GCM) 10K type strain sequencing project: providing services to taxonomists for standard genome sequencing and annotation.</title>
        <authorList>
            <consortium name="The Broad Institute Genomics Platform"/>
            <consortium name="The Broad Institute Genome Sequencing Center for Infectious Disease"/>
            <person name="Wu L."/>
            <person name="Ma J."/>
        </authorList>
    </citation>
    <scope>NUCLEOTIDE SEQUENCE [LARGE SCALE GENOMIC DNA]</scope>
    <source>
        <strain evidence="3 4">JCM 14306</strain>
    </source>
</reference>
<dbReference type="Pfam" id="PF02517">
    <property type="entry name" value="Rce1-like"/>
    <property type="match status" value="1"/>
</dbReference>
<sequence length="279" mass="30382">MTVITSWIRNHRLAAFFVLSYLFAWWPWPLYGLGILPEFMFFAIGPLAAAIVVIAVAEGRAGFRDLGARMIRWRVAWYWYVVALGLPLAVRGVATLVNSGPGGAPDPDWSGLAWSSFAIVFLVRLVNPLDGPLGEEPGWRGFAVPRLQAARSPLSSALILGVLATGWHLPLVFAGDVGAIGLVSTFSITIVYVWLFNHTRGSVLLTLLFHSAQGAIVFSDLGIEGAYLSQQEWMECVAWSVVALSLIVLDRQAWRTAPNEAVRLETPASSPLRSTHSAA</sequence>
<accession>A0ABN2FMR9</accession>
<keyword evidence="1" id="KW-1133">Transmembrane helix</keyword>
<organism evidence="3 4">
    <name type="scientific">Kribbella alba</name>
    <dbReference type="NCBI Taxonomy" id="190197"/>
    <lineage>
        <taxon>Bacteria</taxon>
        <taxon>Bacillati</taxon>
        <taxon>Actinomycetota</taxon>
        <taxon>Actinomycetes</taxon>
        <taxon>Propionibacteriales</taxon>
        <taxon>Kribbellaceae</taxon>
        <taxon>Kribbella</taxon>
    </lineage>
</organism>
<keyword evidence="1" id="KW-0472">Membrane</keyword>
<proteinExistence type="predicted"/>
<evidence type="ECO:0000313" key="4">
    <source>
        <dbReference type="Proteomes" id="UP001501319"/>
    </source>
</evidence>
<gene>
    <name evidence="3" type="ORF">GCM10009744_52800</name>
</gene>